<evidence type="ECO:0000256" key="3">
    <source>
        <dbReference type="ARBA" id="ARBA00022989"/>
    </source>
</evidence>
<comment type="subcellular location">
    <subcellularLocation>
        <location evidence="1">Membrane</location>
        <topology evidence="1">Multi-pass membrane protein</topology>
    </subcellularLocation>
</comment>
<feature type="transmembrane region" description="Helical" evidence="6">
    <location>
        <begin position="67"/>
        <end position="100"/>
    </location>
</feature>
<dbReference type="EMBL" id="FOOT01000001">
    <property type="protein sequence ID" value="SFF85365.1"/>
    <property type="molecule type" value="Genomic_DNA"/>
</dbReference>
<dbReference type="STRING" id="1436961.SAMN05421739_101123"/>
<gene>
    <name evidence="8" type="ORF">SAMN05421739_101123</name>
</gene>
<feature type="domain" description="Integral membrane bound transporter" evidence="7">
    <location>
        <begin position="27"/>
        <end position="149"/>
    </location>
</feature>
<reference evidence="9" key="1">
    <citation type="submission" date="2016-10" db="EMBL/GenBank/DDBJ databases">
        <authorList>
            <person name="Varghese N."/>
            <person name="Submissions S."/>
        </authorList>
    </citation>
    <scope>NUCLEOTIDE SEQUENCE [LARGE SCALE GENOMIC DNA]</scope>
    <source>
        <strain evidence="9">LP51</strain>
    </source>
</reference>
<sequence>MKRVLEILGKLGLTLQIVKTAFAAALSWFIASSLLHSEYPYFAAVAAIITVQVTVADSVNKATQRIIGIIGGVLLSMLLGHWFQVSAISIFLIILIGMGIAKAFRMNPQIISQVAISSLLVLAFGEAKSGYAYERIIETILGSAIAVLINALIIPQDALPDVEKSMMTYSKQAAATLRGLTALLVDTNGRRKTGRSEVEALTKMAMESRKSLELAEQSLKYNPLLTHKREKLSRLATDIRLLHSIMIQIRGIRRSLADLQLNTSFLTDYTGREQLIQSLQATADCIDAFGETIINPSERKTDRLNEAIQLARQEQARSLETLTNITSLPVLQDMGSILTDLRRIVSETERPAAEQEELLEPTPTQKEVS</sequence>
<name>A0A1I2M1H8_9BACT</name>
<proteinExistence type="predicted"/>
<evidence type="ECO:0000313" key="9">
    <source>
        <dbReference type="Proteomes" id="UP000198724"/>
    </source>
</evidence>
<dbReference type="RefSeq" id="WP_092098000.1">
    <property type="nucleotide sequence ID" value="NZ_FOOT01000001.1"/>
</dbReference>
<dbReference type="OrthoDB" id="848621at2"/>
<keyword evidence="2 6" id="KW-0812">Transmembrane</keyword>
<dbReference type="InterPro" id="IPR049453">
    <property type="entry name" value="Memb_transporter_dom"/>
</dbReference>
<dbReference type="GO" id="GO:0016020">
    <property type="term" value="C:membrane"/>
    <property type="evidence" value="ECO:0007669"/>
    <property type="project" value="UniProtKB-SubCell"/>
</dbReference>
<evidence type="ECO:0000256" key="6">
    <source>
        <dbReference type="SAM" id="Phobius"/>
    </source>
</evidence>
<evidence type="ECO:0000256" key="2">
    <source>
        <dbReference type="ARBA" id="ARBA00022692"/>
    </source>
</evidence>
<dbReference type="Pfam" id="PF13515">
    <property type="entry name" value="FUSC_2"/>
    <property type="match status" value="1"/>
</dbReference>
<dbReference type="AlphaFoldDB" id="A0A1I2M1H8"/>
<accession>A0A1I2M1H8</accession>
<evidence type="ECO:0000256" key="4">
    <source>
        <dbReference type="ARBA" id="ARBA00023136"/>
    </source>
</evidence>
<evidence type="ECO:0000256" key="5">
    <source>
        <dbReference type="SAM" id="MobiDB-lite"/>
    </source>
</evidence>
<organism evidence="8 9">
    <name type="scientific">Pontibacter chinhatensis</name>
    <dbReference type="NCBI Taxonomy" id="1436961"/>
    <lineage>
        <taxon>Bacteria</taxon>
        <taxon>Pseudomonadati</taxon>
        <taxon>Bacteroidota</taxon>
        <taxon>Cytophagia</taxon>
        <taxon>Cytophagales</taxon>
        <taxon>Hymenobacteraceae</taxon>
        <taxon>Pontibacter</taxon>
    </lineage>
</organism>
<evidence type="ECO:0000256" key="1">
    <source>
        <dbReference type="ARBA" id="ARBA00004141"/>
    </source>
</evidence>
<keyword evidence="4 6" id="KW-0472">Membrane</keyword>
<keyword evidence="9" id="KW-1185">Reference proteome</keyword>
<keyword evidence="3 6" id="KW-1133">Transmembrane helix</keyword>
<evidence type="ECO:0000313" key="8">
    <source>
        <dbReference type="EMBL" id="SFF85365.1"/>
    </source>
</evidence>
<evidence type="ECO:0000259" key="7">
    <source>
        <dbReference type="Pfam" id="PF13515"/>
    </source>
</evidence>
<dbReference type="Proteomes" id="UP000198724">
    <property type="component" value="Unassembled WGS sequence"/>
</dbReference>
<protein>
    <submittedName>
        <fullName evidence="8">Uncharacterized membrane protein YgaE, UPF0421/DUF939 family</fullName>
    </submittedName>
</protein>
<feature type="region of interest" description="Disordered" evidence="5">
    <location>
        <begin position="349"/>
        <end position="369"/>
    </location>
</feature>
<feature type="transmembrane region" description="Helical" evidence="6">
    <location>
        <begin position="39"/>
        <end position="55"/>
    </location>
</feature>